<accession>A0A1I6XSU6</accession>
<evidence type="ECO:0000313" key="1">
    <source>
        <dbReference type="EMBL" id="SFT41187.1"/>
    </source>
</evidence>
<keyword evidence="2" id="KW-1185">Reference proteome</keyword>
<dbReference type="Proteomes" id="UP000199673">
    <property type="component" value="Unassembled WGS sequence"/>
</dbReference>
<dbReference type="AlphaFoldDB" id="A0A1I6XSU6"/>
<name>A0A1I6XSU6_9BACT</name>
<sequence>MEKLVVSAFLEEGRIKLLLDGEEIFNPGELHTSMELKSGENYCLHWFVQARFKSVFSITVSSPSAAEFKLTQRIGVTGKEIGGYYFKL</sequence>
<organism evidence="1 2">
    <name type="scientific">Algoriphagus locisalis</name>
    <dbReference type="NCBI Taxonomy" id="305507"/>
    <lineage>
        <taxon>Bacteria</taxon>
        <taxon>Pseudomonadati</taxon>
        <taxon>Bacteroidota</taxon>
        <taxon>Cytophagia</taxon>
        <taxon>Cytophagales</taxon>
        <taxon>Cyclobacteriaceae</taxon>
        <taxon>Algoriphagus</taxon>
    </lineage>
</organism>
<dbReference type="EMBL" id="FPBF01000001">
    <property type="protein sequence ID" value="SFT41187.1"/>
    <property type="molecule type" value="Genomic_DNA"/>
</dbReference>
<proteinExistence type="predicted"/>
<dbReference type="OrthoDB" id="826582at2"/>
<reference evidence="2" key="1">
    <citation type="submission" date="2016-10" db="EMBL/GenBank/DDBJ databases">
        <authorList>
            <person name="Varghese N."/>
            <person name="Submissions S."/>
        </authorList>
    </citation>
    <scope>NUCLEOTIDE SEQUENCE [LARGE SCALE GENOMIC DNA]</scope>
    <source>
        <strain evidence="2">DSM 23445</strain>
    </source>
</reference>
<evidence type="ECO:0000313" key="2">
    <source>
        <dbReference type="Proteomes" id="UP000199673"/>
    </source>
</evidence>
<protein>
    <submittedName>
        <fullName evidence="1">Uncharacterized protein</fullName>
    </submittedName>
</protein>
<dbReference type="STRING" id="305507.SAMN04489724_0641"/>
<gene>
    <name evidence="1" type="ORF">SAMN04489724_0641</name>
</gene>
<dbReference type="RefSeq" id="WP_091691249.1">
    <property type="nucleotide sequence ID" value="NZ_FPBF01000001.1"/>
</dbReference>